<evidence type="ECO:0000256" key="2">
    <source>
        <dbReference type="PROSITE-ProRule" id="PRU00335"/>
    </source>
</evidence>
<dbReference type="Proteomes" id="UP000632535">
    <property type="component" value="Unassembled WGS sequence"/>
</dbReference>
<protein>
    <submittedName>
        <fullName evidence="4">TetR family transcriptional regulator</fullName>
    </submittedName>
</protein>
<keyword evidence="1 2" id="KW-0238">DNA-binding</keyword>
<proteinExistence type="predicted"/>
<evidence type="ECO:0000256" key="1">
    <source>
        <dbReference type="ARBA" id="ARBA00023125"/>
    </source>
</evidence>
<dbReference type="InterPro" id="IPR001647">
    <property type="entry name" value="HTH_TetR"/>
</dbReference>
<dbReference type="Pfam" id="PF17940">
    <property type="entry name" value="TetR_C_31"/>
    <property type="match status" value="1"/>
</dbReference>
<feature type="DNA-binding region" description="H-T-H motif" evidence="2">
    <location>
        <begin position="29"/>
        <end position="48"/>
    </location>
</feature>
<reference evidence="5" key="1">
    <citation type="journal article" date="2019" name="Int. J. Syst. Evol. Microbiol.">
        <title>The Global Catalogue of Microorganisms (GCM) 10K type strain sequencing project: providing services to taxonomists for standard genome sequencing and annotation.</title>
        <authorList>
            <consortium name="The Broad Institute Genomics Platform"/>
            <consortium name="The Broad Institute Genome Sequencing Center for Infectious Disease"/>
            <person name="Wu L."/>
            <person name="Ma J."/>
        </authorList>
    </citation>
    <scope>NUCLEOTIDE SEQUENCE [LARGE SCALE GENOMIC DNA]</scope>
    <source>
        <strain evidence="5">CCM 8653</strain>
    </source>
</reference>
<sequence length="204" mass="21308">MPRTNPERRRDLTDAAIAMLADEGVHGLTHRSVERAAGLPPGTAANYFRSREALLVAAATRIVELHLADAREATERAVPPAADARATLDLMTDLLAASLHDAATRQRERYLAIAELQLEARRRPALAAALSGLATQASELTALMHADTGLDVDPGAVPTLVVLYGGALLTLVTGSVPVDEATTRRLAGAIVHGALAAPPPRTGG</sequence>
<evidence type="ECO:0000259" key="3">
    <source>
        <dbReference type="PROSITE" id="PS50977"/>
    </source>
</evidence>
<keyword evidence="5" id="KW-1185">Reference proteome</keyword>
<evidence type="ECO:0000313" key="5">
    <source>
        <dbReference type="Proteomes" id="UP000632535"/>
    </source>
</evidence>
<organism evidence="4 5">
    <name type="scientific">Isoptericola cucumis</name>
    <dbReference type="NCBI Taxonomy" id="1776856"/>
    <lineage>
        <taxon>Bacteria</taxon>
        <taxon>Bacillati</taxon>
        <taxon>Actinomycetota</taxon>
        <taxon>Actinomycetes</taxon>
        <taxon>Micrococcales</taxon>
        <taxon>Promicromonosporaceae</taxon>
        <taxon>Isoptericola</taxon>
    </lineage>
</organism>
<dbReference type="InterPro" id="IPR009057">
    <property type="entry name" value="Homeodomain-like_sf"/>
</dbReference>
<dbReference type="Gene3D" id="1.10.357.10">
    <property type="entry name" value="Tetracycline Repressor, domain 2"/>
    <property type="match status" value="1"/>
</dbReference>
<gene>
    <name evidence="4" type="ORF">GCM10007368_11920</name>
</gene>
<dbReference type="PROSITE" id="PS50977">
    <property type="entry name" value="HTH_TETR_2"/>
    <property type="match status" value="1"/>
</dbReference>
<dbReference type="Pfam" id="PF00440">
    <property type="entry name" value="TetR_N"/>
    <property type="match status" value="1"/>
</dbReference>
<dbReference type="EMBL" id="BMDG01000003">
    <property type="protein sequence ID" value="GGI06589.1"/>
    <property type="molecule type" value="Genomic_DNA"/>
</dbReference>
<dbReference type="InterPro" id="IPR041583">
    <property type="entry name" value="TetR_C_31"/>
</dbReference>
<dbReference type="SUPFAM" id="SSF46689">
    <property type="entry name" value="Homeodomain-like"/>
    <property type="match status" value="1"/>
</dbReference>
<comment type="caution">
    <text evidence="4">The sequence shown here is derived from an EMBL/GenBank/DDBJ whole genome shotgun (WGS) entry which is preliminary data.</text>
</comment>
<feature type="domain" description="HTH tetR-type" evidence="3">
    <location>
        <begin position="6"/>
        <end position="66"/>
    </location>
</feature>
<accession>A0ABQ2B340</accession>
<name>A0ABQ2B340_9MICO</name>
<evidence type="ECO:0000313" key="4">
    <source>
        <dbReference type="EMBL" id="GGI06589.1"/>
    </source>
</evidence>
<dbReference type="RefSeq" id="WP_188522733.1">
    <property type="nucleotide sequence ID" value="NZ_BMDG01000003.1"/>
</dbReference>